<evidence type="ECO:0000313" key="2">
    <source>
        <dbReference type="EMBL" id="QEH34328.1"/>
    </source>
</evidence>
<sequence length="169" mass="19205">MTIDPAAPGLIVRDARPADRPVIVEFNRRLALETEHKRLDAEVLDRGVARALAEPDRLRYWVAEAAMPEGPRIVGQTAITREWSDWRDGWIWWLQSVYVDADHRGRGVFKALFRHLRAEALAAPDVIGVRLYVENGNAQAQRTYEALGMRPGGYSVLEELWIHGARPSR</sequence>
<gene>
    <name evidence="2" type="ORF">OJF2_28640</name>
</gene>
<dbReference type="RefSeq" id="WP_246196544.1">
    <property type="nucleotide sequence ID" value="NZ_CP042997.1"/>
</dbReference>
<dbReference type="Proteomes" id="UP000324233">
    <property type="component" value="Chromosome"/>
</dbReference>
<keyword evidence="2" id="KW-0808">Transferase</keyword>
<accession>A0A5B9W1C4</accession>
<dbReference type="Gene3D" id="3.40.630.30">
    <property type="match status" value="1"/>
</dbReference>
<feature type="domain" description="N-acetyltransferase" evidence="1">
    <location>
        <begin position="10"/>
        <end position="169"/>
    </location>
</feature>
<dbReference type="InterPro" id="IPR000182">
    <property type="entry name" value="GNAT_dom"/>
</dbReference>
<dbReference type="KEGG" id="agv:OJF2_28640"/>
<name>A0A5B9W1C4_9BACT</name>
<dbReference type="InterPro" id="IPR016181">
    <property type="entry name" value="Acyl_CoA_acyltransferase"/>
</dbReference>
<dbReference type="AlphaFoldDB" id="A0A5B9W1C4"/>
<dbReference type="GO" id="GO:0016747">
    <property type="term" value="F:acyltransferase activity, transferring groups other than amino-acyl groups"/>
    <property type="evidence" value="ECO:0007669"/>
    <property type="project" value="InterPro"/>
</dbReference>
<proteinExistence type="predicted"/>
<protein>
    <submittedName>
        <fullName evidence="2">Putative acetyltransferase</fullName>
    </submittedName>
</protein>
<dbReference type="Pfam" id="PF00583">
    <property type="entry name" value="Acetyltransf_1"/>
    <property type="match status" value="1"/>
</dbReference>
<keyword evidence="3" id="KW-1185">Reference proteome</keyword>
<evidence type="ECO:0000313" key="3">
    <source>
        <dbReference type="Proteomes" id="UP000324233"/>
    </source>
</evidence>
<dbReference type="EMBL" id="CP042997">
    <property type="protein sequence ID" value="QEH34328.1"/>
    <property type="molecule type" value="Genomic_DNA"/>
</dbReference>
<organism evidence="2 3">
    <name type="scientific">Aquisphaera giovannonii</name>
    <dbReference type="NCBI Taxonomy" id="406548"/>
    <lineage>
        <taxon>Bacteria</taxon>
        <taxon>Pseudomonadati</taxon>
        <taxon>Planctomycetota</taxon>
        <taxon>Planctomycetia</taxon>
        <taxon>Isosphaerales</taxon>
        <taxon>Isosphaeraceae</taxon>
        <taxon>Aquisphaera</taxon>
    </lineage>
</organism>
<dbReference type="PROSITE" id="PS51186">
    <property type="entry name" value="GNAT"/>
    <property type="match status" value="1"/>
</dbReference>
<reference evidence="2 3" key="1">
    <citation type="submission" date="2019-08" db="EMBL/GenBank/DDBJ databases">
        <title>Deep-cultivation of Planctomycetes and their phenomic and genomic characterization uncovers novel biology.</title>
        <authorList>
            <person name="Wiegand S."/>
            <person name="Jogler M."/>
            <person name="Boedeker C."/>
            <person name="Pinto D."/>
            <person name="Vollmers J."/>
            <person name="Rivas-Marin E."/>
            <person name="Kohn T."/>
            <person name="Peeters S.H."/>
            <person name="Heuer A."/>
            <person name="Rast P."/>
            <person name="Oberbeckmann S."/>
            <person name="Bunk B."/>
            <person name="Jeske O."/>
            <person name="Meyerdierks A."/>
            <person name="Storesund J.E."/>
            <person name="Kallscheuer N."/>
            <person name="Luecker S."/>
            <person name="Lage O.M."/>
            <person name="Pohl T."/>
            <person name="Merkel B.J."/>
            <person name="Hornburger P."/>
            <person name="Mueller R.-W."/>
            <person name="Bruemmer F."/>
            <person name="Labrenz M."/>
            <person name="Spormann A.M."/>
            <person name="Op den Camp H."/>
            <person name="Overmann J."/>
            <person name="Amann R."/>
            <person name="Jetten M.S.M."/>
            <person name="Mascher T."/>
            <person name="Medema M.H."/>
            <person name="Devos D.P."/>
            <person name="Kaster A.-K."/>
            <person name="Ovreas L."/>
            <person name="Rohde M."/>
            <person name="Galperin M.Y."/>
            <person name="Jogler C."/>
        </authorList>
    </citation>
    <scope>NUCLEOTIDE SEQUENCE [LARGE SCALE GENOMIC DNA]</scope>
    <source>
        <strain evidence="2 3">OJF2</strain>
    </source>
</reference>
<dbReference type="CDD" id="cd04301">
    <property type="entry name" value="NAT_SF"/>
    <property type="match status" value="1"/>
</dbReference>
<dbReference type="SUPFAM" id="SSF55729">
    <property type="entry name" value="Acyl-CoA N-acyltransferases (Nat)"/>
    <property type="match status" value="1"/>
</dbReference>
<evidence type="ECO:0000259" key="1">
    <source>
        <dbReference type="PROSITE" id="PS51186"/>
    </source>
</evidence>